<dbReference type="SMART" id="SM00248">
    <property type="entry name" value="ANK"/>
    <property type="match status" value="1"/>
</dbReference>
<dbReference type="PROSITE" id="PS50088">
    <property type="entry name" value="ANK_REPEAT"/>
    <property type="match status" value="1"/>
</dbReference>
<dbReference type="PROSITE" id="PS50297">
    <property type="entry name" value="ANK_REP_REGION"/>
    <property type="match status" value="1"/>
</dbReference>
<comment type="caution">
    <text evidence="3">The sequence shown here is derived from an EMBL/GenBank/DDBJ whole genome shotgun (WGS) entry which is preliminary data.</text>
</comment>
<reference evidence="3 4" key="1">
    <citation type="submission" date="2024-04" db="EMBL/GenBank/DDBJ databases">
        <title>Tritrichomonas musculus Genome.</title>
        <authorList>
            <person name="Alves-Ferreira E."/>
            <person name="Grigg M."/>
            <person name="Lorenzi H."/>
            <person name="Galac M."/>
        </authorList>
    </citation>
    <scope>NUCLEOTIDE SEQUENCE [LARGE SCALE GENOMIC DNA]</scope>
    <source>
        <strain evidence="3 4">EAF2021</strain>
    </source>
</reference>
<dbReference type="InterPro" id="IPR036770">
    <property type="entry name" value="Ankyrin_rpt-contain_sf"/>
</dbReference>
<dbReference type="PANTHER" id="PTHR24159">
    <property type="match status" value="1"/>
</dbReference>
<dbReference type="SUPFAM" id="SSF48403">
    <property type="entry name" value="Ankyrin repeat"/>
    <property type="match status" value="1"/>
</dbReference>
<dbReference type="Gene3D" id="1.25.40.20">
    <property type="entry name" value="Ankyrin repeat-containing domain"/>
    <property type="match status" value="1"/>
</dbReference>
<evidence type="ECO:0000256" key="1">
    <source>
        <dbReference type="PROSITE-ProRule" id="PRU00023"/>
    </source>
</evidence>
<dbReference type="Pfam" id="PF11929">
    <property type="entry name" value="DUF3447"/>
    <property type="match status" value="1"/>
</dbReference>
<dbReference type="Pfam" id="PF13857">
    <property type="entry name" value="Ank_5"/>
    <property type="match status" value="1"/>
</dbReference>
<feature type="repeat" description="ANK" evidence="1">
    <location>
        <begin position="348"/>
        <end position="369"/>
    </location>
</feature>
<gene>
    <name evidence="3" type="ORF">M9Y10_006116</name>
</gene>
<name>A0ABR2JDD0_9EUKA</name>
<evidence type="ECO:0000259" key="2">
    <source>
        <dbReference type="Pfam" id="PF11929"/>
    </source>
</evidence>
<dbReference type="PANTHER" id="PTHR24159:SF5">
    <property type="entry name" value="ANK_REP_REGION DOMAIN-CONTAINING PROTEIN"/>
    <property type="match status" value="1"/>
</dbReference>
<feature type="domain" description="DUF3447" evidence="2">
    <location>
        <begin position="260"/>
        <end position="333"/>
    </location>
</feature>
<evidence type="ECO:0000313" key="3">
    <source>
        <dbReference type="EMBL" id="KAK8875938.1"/>
    </source>
</evidence>
<dbReference type="EMBL" id="JAPFFF010000012">
    <property type="protein sequence ID" value="KAK8875938.1"/>
    <property type="molecule type" value="Genomic_DNA"/>
</dbReference>
<accession>A0ABR2JDD0</accession>
<keyword evidence="1" id="KW-0040">ANK repeat</keyword>
<sequence>MFEENRYDRYYNLLEELREKMLPFIELQEQLLEIDETKIDEILEYIQENQLTSNKTLFNEILQSINLVVQARPLNLQFYIDLLLKLKDDILINFSSNDLWHIFRIHKNVLLSLYEEKCIDFQTVRKFCYDDKEYLKFFFVEVKENDEKFFNERIRYLDIEKFFTDINIEEFKKKRKVGHSEWEVARIIRNDSIDEFQNFFSQSNMNLTEKVPPTIFESDEVVNSKFTPMPTLIEYAAFFNSVNIFKFLWMNLQSMVTSPNLPKYAICGGCYDLIHICEKENQVLKFDEECVSSAIEYHHMEIVDYLHDSVGIEYTIWLLQRSIRCFNLDAIFIILEADPKLANASDVYGMTALHFACERGHLELVKFLLTLKKFNLNFKNWILK</sequence>
<keyword evidence="4" id="KW-1185">Reference proteome</keyword>
<protein>
    <recommendedName>
        <fullName evidence="2">DUF3447 domain-containing protein</fullName>
    </recommendedName>
</protein>
<dbReference type="Proteomes" id="UP001470230">
    <property type="component" value="Unassembled WGS sequence"/>
</dbReference>
<proteinExistence type="predicted"/>
<dbReference type="InterPro" id="IPR020683">
    <property type="entry name" value="DUF3447"/>
</dbReference>
<dbReference type="InterPro" id="IPR002110">
    <property type="entry name" value="Ankyrin_rpt"/>
</dbReference>
<organism evidence="3 4">
    <name type="scientific">Tritrichomonas musculus</name>
    <dbReference type="NCBI Taxonomy" id="1915356"/>
    <lineage>
        <taxon>Eukaryota</taxon>
        <taxon>Metamonada</taxon>
        <taxon>Parabasalia</taxon>
        <taxon>Tritrichomonadida</taxon>
        <taxon>Tritrichomonadidae</taxon>
        <taxon>Tritrichomonas</taxon>
    </lineage>
</organism>
<evidence type="ECO:0000313" key="4">
    <source>
        <dbReference type="Proteomes" id="UP001470230"/>
    </source>
</evidence>